<dbReference type="Gene3D" id="2.120.10.30">
    <property type="entry name" value="TolB, C-terminal domain"/>
    <property type="match status" value="1"/>
</dbReference>
<evidence type="ECO:0000256" key="5">
    <source>
        <dbReference type="SAM" id="Coils"/>
    </source>
</evidence>
<dbReference type="SUPFAM" id="SSF75011">
    <property type="entry name" value="3-carboxy-cis,cis-mucoante lactonizing enzyme"/>
    <property type="match status" value="1"/>
</dbReference>
<dbReference type="PANTHER" id="PTHR25462:SF229">
    <property type="entry name" value="TRANSCRIPTION INTERMEDIARY FACTOR 1-BETA"/>
    <property type="match status" value="1"/>
</dbReference>
<dbReference type="SUPFAM" id="SSF57850">
    <property type="entry name" value="RING/U-box"/>
    <property type="match status" value="1"/>
</dbReference>
<dbReference type="SUPFAM" id="SSF57845">
    <property type="entry name" value="B-box zinc-binding domain"/>
    <property type="match status" value="1"/>
</dbReference>
<dbReference type="InterPro" id="IPR001841">
    <property type="entry name" value="Znf_RING"/>
</dbReference>
<keyword evidence="8" id="KW-1185">Reference proteome</keyword>
<dbReference type="GO" id="GO:0061630">
    <property type="term" value="F:ubiquitin protein ligase activity"/>
    <property type="evidence" value="ECO:0007669"/>
    <property type="project" value="TreeGrafter"/>
</dbReference>
<dbReference type="AlphaFoldDB" id="A0A9Q1BT28"/>
<evidence type="ECO:0000256" key="4">
    <source>
        <dbReference type="PROSITE-ProRule" id="PRU00175"/>
    </source>
</evidence>
<dbReference type="InterPro" id="IPR013083">
    <property type="entry name" value="Znf_RING/FYVE/PHD"/>
</dbReference>
<dbReference type="Proteomes" id="UP001152320">
    <property type="component" value="Chromosome 12"/>
</dbReference>
<dbReference type="InterPro" id="IPR047153">
    <property type="entry name" value="TRIM45/56/19-like"/>
</dbReference>
<evidence type="ECO:0000313" key="7">
    <source>
        <dbReference type="EMBL" id="KAJ8032306.1"/>
    </source>
</evidence>
<dbReference type="InterPro" id="IPR000315">
    <property type="entry name" value="Znf_B-box"/>
</dbReference>
<dbReference type="Pfam" id="PF00643">
    <property type="entry name" value="zf-B_box"/>
    <property type="match status" value="1"/>
</dbReference>
<dbReference type="PROSITE" id="PS00518">
    <property type="entry name" value="ZF_RING_1"/>
    <property type="match status" value="1"/>
</dbReference>
<evidence type="ECO:0000256" key="1">
    <source>
        <dbReference type="ARBA" id="ARBA00022723"/>
    </source>
</evidence>
<dbReference type="SMART" id="SM00336">
    <property type="entry name" value="BBOX"/>
    <property type="match status" value="1"/>
</dbReference>
<keyword evidence="2 4" id="KW-0863">Zinc-finger</keyword>
<proteinExistence type="predicted"/>
<dbReference type="OrthoDB" id="5792560at2759"/>
<dbReference type="GO" id="GO:0006513">
    <property type="term" value="P:protein monoubiquitination"/>
    <property type="evidence" value="ECO:0007669"/>
    <property type="project" value="TreeGrafter"/>
</dbReference>
<dbReference type="PROSITE" id="PS50089">
    <property type="entry name" value="ZF_RING_2"/>
    <property type="match status" value="1"/>
</dbReference>
<accession>A0A9Q1BT28</accession>
<dbReference type="InterPro" id="IPR018957">
    <property type="entry name" value="Znf_C3HC4_RING-type"/>
</dbReference>
<dbReference type="Gene3D" id="3.30.160.60">
    <property type="entry name" value="Classic Zinc Finger"/>
    <property type="match status" value="1"/>
</dbReference>
<keyword evidence="3" id="KW-0862">Zinc</keyword>
<dbReference type="InterPro" id="IPR011042">
    <property type="entry name" value="6-blade_b-propeller_TolB-like"/>
</dbReference>
<dbReference type="Pfam" id="PF00097">
    <property type="entry name" value="zf-C3HC4"/>
    <property type="match status" value="1"/>
</dbReference>
<reference evidence="7" key="1">
    <citation type="submission" date="2021-10" db="EMBL/GenBank/DDBJ databases">
        <title>Tropical sea cucumber genome reveals ecological adaptation and Cuvierian tubules defense mechanism.</title>
        <authorList>
            <person name="Chen T."/>
        </authorList>
    </citation>
    <scope>NUCLEOTIDE SEQUENCE</scope>
    <source>
        <strain evidence="7">Nanhai2018</strain>
        <tissue evidence="7">Muscle</tissue>
    </source>
</reference>
<keyword evidence="5" id="KW-0175">Coiled coil</keyword>
<dbReference type="InterPro" id="IPR017907">
    <property type="entry name" value="Znf_RING_CS"/>
</dbReference>
<keyword evidence="1" id="KW-0479">Metal-binding</keyword>
<comment type="caution">
    <text evidence="7">The sequence shown here is derived from an EMBL/GenBank/DDBJ whole genome shotgun (WGS) entry which is preliminary data.</text>
</comment>
<gene>
    <name evidence="7" type="ORF">HOLleu_25796</name>
</gene>
<protein>
    <submittedName>
        <fullName evidence="7">E3 ubiquitin-protein ligase TRIM56</fullName>
    </submittedName>
</protein>
<evidence type="ECO:0000259" key="6">
    <source>
        <dbReference type="PROSITE" id="PS50089"/>
    </source>
</evidence>
<evidence type="ECO:0000313" key="8">
    <source>
        <dbReference type="Proteomes" id="UP001152320"/>
    </source>
</evidence>
<dbReference type="GO" id="GO:0008270">
    <property type="term" value="F:zinc ion binding"/>
    <property type="evidence" value="ECO:0007669"/>
    <property type="project" value="UniProtKB-KW"/>
</dbReference>
<dbReference type="PANTHER" id="PTHR25462">
    <property type="entry name" value="BONUS, ISOFORM C-RELATED"/>
    <property type="match status" value="1"/>
</dbReference>
<dbReference type="Gene3D" id="3.30.40.10">
    <property type="entry name" value="Zinc/RING finger domain, C3HC4 (zinc finger)"/>
    <property type="match status" value="1"/>
</dbReference>
<feature type="domain" description="RING-type" evidence="6">
    <location>
        <begin position="30"/>
        <end position="73"/>
    </location>
</feature>
<dbReference type="EMBL" id="JAIZAY010000012">
    <property type="protein sequence ID" value="KAJ8032306.1"/>
    <property type="molecule type" value="Genomic_DNA"/>
</dbReference>
<dbReference type="CDD" id="cd16579">
    <property type="entry name" value="RING-HC_PML_C-V"/>
    <property type="match status" value="1"/>
</dbReference>
<feature type="coiled-coil region" evidence="5">
    <location>
        <begin position="234"/>
        <end position="327"/>
    </location>
</feature>
<sequence>MRNSSSLGKAYKMATSADLLTDIDETFCQCSICFKQYTEPKLLPCLHRYCSGCLRKIIDDERGATMLNCPLCRSEFTIPSEGIDGFKTDFHMKCIIEFIELRKSLQEEQTRECYDCMETLRVTAYCFKCTDFLCKGCHDNHTTNNTLKDHRPHVFTLSGNAARNLTLEELASLHENQRCEIHPENLARLCCRTCGNHPICVTCTYGTHENHNVKDVNMLATREREKLKEDVTMISQNKEKLDQIKERAEKIRQELTLNINKTKENFQLEHDRKIETITKELKNLNENICTRRSKIERKRRRDLMMAKKDMEQKIKDIKEKYSKVCNDIKEESSTKLDELKLEQEKENKISHEQIYRLETELKAFNAVAEKKETERLAKIIEIRDKVDDTNERLKNLETTCLSITKTANDWIALHCIPDICRAVEELGAEMKNTYPELETLSKIQIKAKISFDDEPSFDFKHIRLKTRHLDSIASSGDGTIVITGGVSEKNQSHLTACNMKGQVLREDTLRSSAYSSDCYCAFLSPFKVAMASWHNEIGLYDVRSGSYVKMKISDVIGSWPKDSLVSCVAVDSVRRHILVGRYNSECLYVFDDQLNYHHTVSLPNKIKYPIDLCVIEDNLVLCDKFNANAYLVSLEGLEGKLVLELKKPVFNEADWRPISVCSSKKGVFFVLWATGVDFTYGRRALVQYSRDGGELSTTMEVISNARCITSVPMDQVEKLLVATYDSGKVFSYSINYM</sequence>
<dbReference type="SMART" id="SM00184">
    <property type="entry name" value="RING"/>
    <property type="match status" value="1"/>
</dbReference>
<evidence type="ECO:0000256" key="2">
    <source>
        <dbReference type="ARBA" id="ARBA00022771"/>
    </source>
</evidence>
<evidence type="ECO:0000256" key="3">
    <source>
        <dbReference type="ARBA" id="ARBA00022833"/>
    </source>
</evidence>
<name>A0A9Q1BT28_HOLLE</name>
<organism evidence="7 8">
    <name type="scientific">Holothuria leucospilota</name>
    <name type="common">Black long sea cucumber</name>
    <name type="synonym">Mertensiothuria leucospilota</name>
    <dbReference type="NCBI Taxonomy" id="206669"/>
    <lineage>
        <taxon>Eukaryota</taxon>
        <taxon>Metazoa</taxon>
        <taxon>Echinodermata</taxon>
        <taxon>Eleutherozoa</taxon>
        <taxon>Echinozoa</taxon>
        <taxon>Holothuroidea</taxon>
        <taxon>Aspidochirotacea</taxon>
        <taxon>Aspidochirotida</taxon>
        <taxon>Holothuriidae</taxon>
        <taxon>Holothuria</taxon>
    </lineage>
</organism>